<evidence type="ECO:0000313" key="1">
    <source>
        <dbReference type="EMBL" id="OGG11814.1"/>
    </source>
</evidence>
<dbReference type="EMBL" id="MFIZ01000014">
    <property type="protein sequence ID" value="OGG11814.1"/>
    <property type="molecule type" value="Genomic_DNA"/>
</dbReference>
<name>A0A1F5ZHL0_9BACT</name>
<accession>A0A1F5ZHL0</accession>
<sequence length="61" mass="7149">MHKQPTQAKTRKPKHVTSYETSDFYFDDCAICRGMKKAEEQGKNLNTEELKALFNKQNKQN</sequence>
<comment type="caution">
    <text evidence="1">The sequence shown here is derived from an EMBL/GenBank/DDBJ whole genome shotgun (WGS) entry which is preliminary data.</text>
</comment>
<organism evidence="1 2">
    <name type="scientific">Candidatus Gottesmanbacteria bacterium RBG_13_45_10</name>
    <dbReference type="NCBI Taxonomy" id="1798370"/>
    <lineage>
        <taxon>Bacteria</taxon>
        <taxon>Candidatus Gottesmaniibacteriota</taxon>
    </lineage>
</organism>
<evidence type="ECO:0000313" key="2">
    <source>
        <dbReference type="Proteomes" id="UP000177268"/>
    </source>
</evidence>
<dbReference type="Proteomes" id="UP000177268">
    <property type="component" value="Unassembled WGS sequence"/>
</dbReference>
<reference evidence="1 2" key="1">
    <citation type="journal article" date="2016" name="Nat. Commun.">
        <title>Thousands of microbial genomes shed light on interconnected biogeochemical processes in an aquifer system.</title>
        <authorList>
            <person name="Anantharaman K."/>
            <person name="Brown C.T."/>
            <person name="Hug L.A."/>
            <person name="Sharon I."/>
            <person name="Castelle C.J."/>
            <person name="Probst A.J."/>
            <person name="Thomas B.C."/>
            <person name="Singh A."/>
            <person name="Wilkins M.J."/>
            <person name="Karaoz U."/>
            <person name="Brodie E.L."/>
            <person name="Williams K.H."/>
            <person name="Hubbard S.S."/>
            <person name="Banfield J.F."/>
        </authorList>
    </citation>
    <scope>NUCLEOTIDE SEQUENCE [LARGE SCALE GENOMIC DNA]</scope>
</reference>
<protein>
    <submittedName>
        <fullName evidence="1">Uncharacterized protein</fullName>
    </submittedName>
</protein>
<proteinExistence type="predicted"/>
<gene>
    <name evidence="1" type="ORF">A2Z00_03750</name>
</gene>
<dbReference type="AlphaFoldDB" id="A0A1F5ZHL0"/>